<dbReference type="PANTHER" id="PTHR28304:SF2">
    <property type="entry name" value="PEROXISOMAL MEMBRANE PROTEIN PEX29"/>
    <property type="match status" value="1"/>
</dbReference>
<dbReference type="AlphaFoldDB" id="A0A427XHN8"/>
<comment type="caution">
    <text evidence="7">The sequence shown here is derived from an EMBL/GenBank/DDBJ whole genome shotgun (WGS) entry which is preliminary data.</text>
</comment>
<gene>
    <name evidence="7" type="ORF">EHS24_002066</name>
</gene>
<feature type="compositionally biased region" description="Low complexity" evidence="5">
    <location>
        <begin position="42"/>
        <end position="61"/>
    </location>
</feature>
<name>A0A427XHN8_9TREE</name>
<evidence type="ECO:0000256" key="5">
    <source>
        <dbReference type="SAM" id="MobiDB-lite"/>
    </source>
</evidence>
<dbReference type="OrthoDB" id="74314at2759"/>
<dbReference type="InterPro" id="IPR052816">
    <property type="entry name" value="Peroxisomal_Membrane_PEX28-32"/>
</dbReference>
<sequence>MANLPSYMPIPGAALPIPEPQDPTPPRVPSVLQGGTGMQRVSSTGTGSSSTSTGGTSSQPYAAPFPPAIAAAAAAAQMNSSRRFPAIPTTNLSANVSDIVLSSLLPANLPKLPGASGNTAPGRARELTSQREGLGLNVMSNNFRRFVTKVGPIFWLQDRVEEVLFWQKPIWTWAWLFTWTFICFNPRTLLFLPAAAVLAIFIALQEQKRAVPSLFGVVQPAPATGSARVGTESVSYSASTAPESEGNPVVPPREAESSVDYYMNMQAIQNLMGMIADIFDLVTPYLALVGGKDTSPTSFPITPTHVVLVLLPPAILLPLTPAWALPYLLLPAGILPPLFFHPNLNPSFQALPRCHAAREARAALEDMALTDALSDKIGSRPIARVQVWENERLDPATAAKPLSAGTPPGSWSARYLRAGERGAWVKVRTPGNLWADEEPKSADADEGRMVLALKENWSFVPEEDWRVDVPALWSDVGADPNGWAYADDSWQSPSDQAIDENPPPPVTPWRRVTRRRRWWRRIYLEE</sequence>
<feature type="compositionally biased region" description="Pro residues" evidence="5">
    <location>
        <begin position="17"/>
        <end position="28"/>
    </location>
</feature>
<dbReference type="PANTHER" id="PTHR28304">
    <property type="entry name" value="PEROXISOMAL MEMBRANE PROTEIN PEX29"/>
    <property type="match status" value="1"/>
</dbReference>
<dbReference type="GO" id="GO:0007031">
    <property type="term" value="P:peroxisome organization"/>
    <property type="evidence" value="ECO:0007669"/>
    <property type="project" value="TreeGrafter"/>
</dbReference>
<dbReference type="Pfam" id="PF06398">
    <property type="entry name" value="Pex24p"/>
    <property type="match status" value="1"/>
</dbReference>
<comment type="subcellular location">
    <subcellularLocation>
        <location evidence="1">Membrane</location>
        <topology evidence="1">Multi-pass membrane protein</topology>
    </subcellularLocation>
</comment>
<keyword evidence="4" id="KW-0472">Membrane</keyword>
<dbReference type="STRING" id="105984.A0A427XHN8"/>
<evidence type="ECO:0000256" key="2">
    <source>
        <dbReference type="ARBA" id="ARBA00022692"/>
    </source>
</evidence>
<feature type="region of interest" description="Disordered" evidence="5">
    <location>
        <begin position="13"/>
        <end position="61"/>
    </location>
</feature>
<evidence type="ECO:0000313" key="8">
    <source>
        <dbReference type="Proteomes" id="UP000279236"/>
    </source>
</evidence>
<keyword evidence="2" id="KW-0812">Transmembrane</keyword>
<evidence type="ECO:0000256" key="3">
    <source>
        <dbReference type="ARBA" id="ARBA00022989"/>
    </source>
</evidence>
<organism evidence="7 8">
    <name type="scientific">Apiotrichum porosum</name>
    <dbReference type="NCBI Taxonomy" id="105984"/>
    <lineage>
        <taxon>Eukaryota</taxon>
        <taxon>Fungi</taxon>
        <taxon>Dikarya</taxon>
        <taxon>Basidiomycota</taxon>
        <taxon>Agaricomycotina</taxon>
        <taxon>Tremellomycetes</taxon>
        <taxon>Trichosporonales</taxon>
        <taxon>Trichosporonaceae</taxon>
        <taxon>Apiotrichum</taxon>
    </lineage>
</organism>
<evidence type="ECO:0000259" key="6">
    <source>
        <dbReference type="Pfam" id="PF06398"/>
    </source>
</evidence>
<dbReference type="GO" id="GO:0005778">
    <property type="term" value="C:peroxisomal membrane"/>
    <property type="evidence" value="ECO:0007669"/>
    <property type="project" value="UniProtKB-ARBA"/>
</dbReference>
<dbReference type="Proteomes" id="UP000279236">
    <property type="component" value="Unassembled WGS sequence"/>
</dbReference>
<evidence type="ECO:0000313" key="7">
    <source>
        <dbReference type="EMBL" id="RSH78346.1"/>
    </source>
</evidence>
<keyword evidence="3" id="KW-1133">Transmembrane helix</keyword>
<dbReference type="RefSeq" id="XP_028473493.1">
    <property type="nucleotide sequence ID" value="XM_028617815.1"/>
</dbReference>
<dbReference type="InterPro" id="IPR010482">
    <property type="entry name" value="TECPR1-like_DysF"/>
</dbReference>
<feature type="region of interest" description="Disordered" evidence="5">
    <location>
        <begin position="487"/>
        <end position="506"/>
    </location>
</feature>
<evidence type="ECO:0000256" key="1">
    <source>
        <dbReference type="ARBA" id="ARBA00004141"/>
    </source>
</evidence>
<dbReference type="GeneID" id="39586609"/>
<protein>
    <recommendedName>
        <fullName evidence="6">TECPR1-like DysF domain-containing protein</fullName>
    </recommendedName>
</protein>
<evidence type="ECO:0000256" key="4">
    <source>
        <dbReference type="ARBA" id="ARBA00023136"/>
    </source>
</evidence>
<accession>A0A427XHN8</accession>
<feature type="domain" description="TECPR1-like DysF" evidence="6">
    <location>
        <begin position="137"/>
        <end position="369"/>
    </location>
</feature>
<proteinExistence type="predicted"/>
<dbReference type="EMBL" id="RSCE01000012">
    <property type="protein sequence ID" value="RSH78346.1"/>
    <property type="molecule type" value="Genomic_DNA"/>
</dbReference>
<keyword evidence="8" id="KW-1185">Reference proteome</keyword>
<reference evidence="7 8" key="1">
    <citation type="submission" date="2018-11" db="EMBL/GenBank/DDBJ databases">
        <title>Genome sequence of Apiotrichum porosum DSM 27194.</title>
        <authorList>
            <person name="Aliyu H."/>
            <person name="Gorte O."/>
            <person name="Ochsenreither K."/>
        </authorList>
    </citation>
    <scope>NUCLEOTIDE SEQUENCE [LARGE SCALE GENOMIC DNA]</scope>
    <source>
        <strain evidence="7 8">DSM 27194</strain>
    </source>
</reference>